<evidence type="ECO:0000256" key="7">
    <source>
        <dbReference type="ARBA" id="ARBA00023300"/>
    </source>
</evidence>
<dbReference type="HAMAP" id="MF_00595">
    <property type="entry name" value="PEPcase_type1"/>
    <property type="match status" value="1"/>
</dbReference>
<dbReference type="OrthoDB" id="1365747at2759"/>
<dbReference type="EnsemblPlants" id="Pp3c12_10250V3.5">
    <property type="protein sequence ID" value="Pp3c12_10250V3.5"/>
    <property type="gene ID" value="Pp3c12_10250"/>
</dbReference>
<dbReference type="InterPro" id="IPR018129">
    <property type="entry name" value="PEP_COase_Lys_AS"/>
</dbReference>
<dbReference type="PRINTS" id="PR00150">
    <property type="entry name" value="PEPCARBXLASE"/>
</dbReference>
<dbReference type="Pfam" id="PF00311">
    <property type="entry name" value="PEPcase"/>
    <property type="match status" value="1"/>
</dbReference>
<evidence type="ECO:0000313" key="14">
    <source>
        <dbReference type="Proteomes" id="UP000006727"/>
    </source>
</evidence>
<dbReference type="InterPro" id="IPR021135">
    <property type="entry name" value="PEP_COase"/>
</dbReference>
<evidence type="ECO:0000256" key="1">
    <source>
        <dbReference type="ARBA" id="ARBA00001946"/>
    </source>
</evidence>
<evidence type="ECO:0000256" key="3">
    <source>
        <dbReference type="ARBA" id="ARBA00011881"/>
    </source>
</evidence>
<evidence type="ECO:0000256" key="8">
    <source>
        <dbReference type="PROSITE-ProRule" id="PRU10111"/>
    </source>
</evidence>
<accession>A0A2K1JQ73</accession>
<dbReference type="NCBIfam" id="NF000584">
    <property type="entry name" value="PRK00009.1"/>
    <property type="match status" value="1"/>
</dbReference>
<evidence type="ECO:0000256" key="4">
    <source>
        <dbReference type="ARBA" id="ARBA00012305"/>
    </source>
</evidence>
<evidence type="ECO:0000313" key="13">
    <source>
        <dbReference type="EnsemblPlants" id="Pp3c12_10250V3.1"/>
    </source>
</evidence>
<dbReference type="InterPro" id="IPR015813">
    <property type="entry name" value="Pyrv/PenolPyrv_kinase-like_dom"/>
</dbReference>
<evidence type="ECO:0000256" key="9">
    <source>
        <dbReference type="PROSITE-ProRule" id="PRU10112"/>
    </source>
</evidence>
<dbReference type="PROSITE" id="PS00393">
    <property type="entry name" value="PEPCASE_2"/>
    <property type="match status" value="1"/>
</dbReference>
<dbReference type="InterPro" id="IPR002912">
    <property type="entry name" value="ACT_dom"/>
</dbReference>
<reference evidence="12 14" key="1">
    <citation type="journal article" date="2008" name="Science">
        <title>The Physcomitrella genome reveals evolutionary insights into the conquest of land by plants.</title>
        <authorList>
            <person name="Rensing S."/>
            <person name="Lang D."/>
            <person name="Zimmer A."/>
            <person name="Terry A."/>
            <person name="Salamov A."/>
            <person name="Shapiro H."/>
            <person name="Nishiyama T."/>
            <person name="Perroud P.-F."/>
            <person name="Lindquist E."/>
            <person name="Kamisugi Y."/>
            <person name="Tanahashi T."/>
            <person name="Sakakibara K."/>
            <person name="Fujita T."/>
            <person name="Oishi K."/>
            <person name="Shin-I T."/>
            <person name="Kuroki Y."/>
            <person name="Toyoda A."/>
            <person name="Suzuki Y."/>
            <person name="Hashimoto A."/>
            <person name="Yamaguchi K."/>
            <person name="Sugano A."/>
            <person name="Kohara Y."/>
            <person name="Fujiyama A."/>
            <person name="Anterola A."/>
            <person name="Aoki S."/>
            <person name="Ashton N."/>
            <person name="Barbazuk W.B."/>
            <person name="Barker E."/>
            <person name="Bennetzen J."/>
            <person name="Bezanilla M."/>
            <person name="Blankenship R."/>
            <person name="Cho S.H."/>
            <person name="Dutcher S."/>
            <person name="Estelle M."/>
            <person name="Fawcett J.A."/>
            <person name="Gundlach H."/>
            <person name="Hanada K."/>
            <person name="Heyl A."/>
            <person name="Hicks K.A."/>
            <person name="Hugh J."/>
            <person name="Lohr M."/>
            <person name="Mayer K."/>
            <person name="Melkozernov A."/>
            <person name="Murata T."/>
            <person name="Nelson D."/>
            <person name="Pils B."/>
            <person name="Prigge M."/>
            <person name="Reiss B."/>
            <person name="Renner T."/>
            <person name="Rombauts S."/>
            <person name="Rushton P."/>
            <person name="Sanderfoot A."/>
            <person name="Schween G."/>
            <person name="Shiu S.-H."/>
            <person name="Stueber K."/>
            <person name="Theodoulou F.L."/>
            <person name="Tu H."/>
            <person name="Van de Peer Y."/>
            <person name="Verrier P.J."/>
            <person name="Waters E."/>
            <person name="Wood A."/>
            <person name="Yang L."/>
            <person name="Cove D."/>
            <person name="Cuming A."/>
            <person name="Hasebe M."/>
            <person name="Lucas S."/>
            <person name="Mishler D.B."/>
            <person name="Reski R."/>
            <person name="Grigoriev I."/>
            <person name="Quatrano R.S."/>
            <person name="Boore J.L."/>
        </authorList>
    </citation>
    <scope>NUCLEOTIDE SEQUENCE [LARGE SCALE GENOMIC DNA]</scope>
    <source>
        <strain evidence="13 14">cv. Gransden 2004</strain>
    </source>
</reference>
<dbReference type="PROSITE" id="PS51671">
    <property type="entry name" value="ACT"/>
    <property type="match status" value="1"/>
</dbReference>
<dbReference type="EMBL" id="ABEU02000012">
    <property type="protein sequence ID" value="PNR43693.1"/>
    <property type="molecule type" value="Genomic_DNA"/>
</dbReference>
<dbReference type="InterPro" id="IPR022805">
    <property type="entry name" value="PEP_COase_bac/pln-type"/>
</dbReference>
<evidence type="ECO:0000313" key="12">
    <source>
        <dbReference type="EMBL" id="PNR43693.1"/>
    </source>
</evidence>
<dbReference type="EnsemblPlants" id="Pp3c12_10250V3.7">
    <property type="protein sequence ID" value="Pp3c12_10250V3.7"/>
    <property type="gene ID" value="Pp3c12_10250"/>
</dbReference>
<keyword evidence="6" id="KW-0456">Lyase</keyword>
<organism evidence="12">
    <name type="scientific">Physcomitrium patens</name>
    <name type="common">Spreading-leaved earth moss</name>
    <name type="synonym">Physcomitrella patens</name>
    <dbReference type="NCBI Taxonomy" id="3218"/>
    <lineage>
        <taxon>Eukaryota</taxon>
        <taxon>Viridiplantae</taxon>
        <taxon>Streptophyta</taxon>
        <taxon>Embryophyta</taxon>
        <taxon>Bryophyta</taxon>
        <taxon>Bryophytina</taxon>
        <taxon>Bryopsida</taxon>
        <taxon>Funariidae</taxon>
        <taxon>Funariales</taxon>
        <taxon>Funariaceae</taxon>
        <taxon>Physcomitrium</taxon>
    </lineage>
</organism>
<dbReference type="Gramene" id="Pp3c12_10250V3.5">
    <property type="protein sequence ID" value="Pp3c12_10250V3.5"/>
    <property type="gene ID" value="Pp3c12_10250"/>
</dbReference>
<dbReference type="Gramene" id="Pp3c12_10250V3.3">
    <property type="protein sequence ID" value="Pp3c12_10250V3.3"/>
    <property type="gene ID" value="Pp3c12_10250"/>
</dbReference>
<evidence type="ECO:0000259" key="11">
    <source>
        <dbReference type="PROSITE" id="PS51671"/>
    </source>
</evidence>
<dbReference type="PANTHER" id="PTHR30523:SF46">
    <property type="entry name" value="PHOSPHOENOLPYRUVATE CARBOXYLASE"/>
    <property type="match status" value="1"/>
</dbReference>
<dbReference type="Gramene" id="Pp3c12_10250V3.7">
    <property type="protein sequence ID" value="Pp3c12_10250V3.7"/>
    <property type="gene ID" value="Pp3c12_10250"/>
</dbReference>
<evidence type="ECO:0000256" key="2">
    <source>
        <dbReference type="ARBA" id="ARBA00008346"/>
    </source>
</evidence>
<dbReference type="Gramene" id="Pp3c12_10250V3.6">
    <property type="protein sequence ID" value="Pp3c12_10250V3.6"/>
    <property type="gene ID" value="Pp3c12_10250"/>
</dbReference>
<dbReference type="EnsemblPlants" id="Pp3c12_10250V3.6">
    <property type="protein sequence ID" value="Pp3c12_10250V3.6"/>
    <property type="gene ID" value="Pp3c12_10250"/>
</dbReference>
<feature type="domain" description="ACT" evidence="11">
    <location>
        <begin position="144"/>
        <end position="223"/>
    </location>
</feature>
<dbReference type="PROSITE" id="PS00781">
    <property type="entry name" value="PEPCASE_1"/>
    <property type="match status" value="1"/>
</dbReference>
<dbReference type="PaxDb" id="3218-PP1S91_24V6.1"/>
<dbReference type="EnsemblPlants" id="Pp3c12_10250V3.3">
    <property type="protein sequence ID" value="Pp3c12_10250V3.3"/>
    <property type="gene ID" value="Pp3c12_10250"/>
</dbReference>
<keyword evidence="5" id="KW-0460">Magnesium</keyword>
<dbReference type="GO" id="GO:0005829">
    <property type="term" value="C:cytosol"/>
    <property type="evidence" value="ECO:0000318"/>
    <property type="project" value="GO_Central"/>
</dbReference>
<dbReference type="Gramene" id="Pp3c12_10250V3.4">
    <property type="protein sequence ID" value="Pp3c12_10250V3.4"/>
    <property type="gene ID" value="Pp3c12_10250"/>
</dbReference>
<protein>
    <recommendedName>
        <fullName evidence="4">phosphoenolpyruvate carboxylase</fullName>
        <ecNumber evidence="4">4.1.1.31</ecNumber>
    </recommendedName>
</protein>
<dbReference type="Proteomes" id="UP000006727">
    <property type="component" value="Chromosome 12"/>
</dbReference>
<dbReference type="EnsemblPlants" id="Pp3c12_10250V3.2">
    <property type="protein sequence ID" value="Pp3c12_10250V3.2"/>
    <property type="gene ID" value="Pp3c12_10250"/>
</dbReference>
<dbReference type="SUPFAM" id="SSF51621">
    <property type="entry name" value="Phosphoenolpyruvate/pyruvate domain"/>
    <property type="match status" value="1"/>
</dbReference>
<reference evidence="13" key="3">
    <citation type="submission" date="2020-12" db="UniProtKB">
        <authorList>
            <consortium name="EnsemblPlants"/>
        </authorList>
    </citation>
    <scope>IDENTIFICATION</scope>
</reference>
<evidence type="ECO:0000256" key="10">
    <source>
        <dbReference type="SAM" id="MobiDB-lite"/>
    </source>
</evidence>
<evidence type="ECO:0000256" key="5">
    <source>
        <dbReference type="ARBA" id="ARBA00022842"/>
    </source>
</evidence>
<dbReference type="Gramene" id="Pp3c12_10250V3.1">
    <property type="protein sequence ID" value="Pp3c12_10250V3.1"/>
    <property type="gene ID" value="Pp3c12_10250"/>
</dbReference>
<dbReference type="PANTHER" id="PTHR30523">
    <property type="entry name" value="PHOSPHOENOLPYRUVATE CARBOXYLASE"/>
    <property type="match status" value="1"/>
</dbReference>
<dbReference type="GO" id="GO:0008964">
    <property type="term" value="F:phosphoenolpyruvate carboxylase activity"/>
    <property type="evidence" value="ECO:0000318"/>
    <property type="project" value="GO_Central"/>
</dbReference>
<dbReference type="Gramene" id="Pp3c12_10250V3.2">
    <property type="protein sequence ID" value="Pp3c12_10250V3.2"/>
    <property type="gene ID" value="Pp3c12_10250"/>
</dbReference>
<dbReference type="GeneID" id="112289779"/>
<evidence type="ECO:0000256" key="6">
    <source>
        <dbReference type="ARBA" id="ARBA00023239"/>
    </source>
</evidence>
<dbReference type="KEGG" id="ppp:112289779"/>
<dbReference type="RefSeq" id="XP_073393892.1">
    <property type="nucleotide sequence ID" value="XM_073537791.1"/>
</dbReference>
<sequence length="1179" mass="133410">MAHASLHSGVRPSLQPIFTARSSKEHSLKHPQALRTALCNKVNPVSISYSRGILVGAAHRFSAKLPPTTPVRRGAYVRSPVIAEASRVRSTRFDGAIATEDVTNLSISDEAPGSRASYSTDTDSEGEGEYSLAFDNESMPGFTVVGVDGMDQDNLLMDVTLSFYEMGISVQSAQLLSENNRVVDVFIVSDAESKAAIPEDRWPDISEKIFAKLKRRNVLNTASGDPNLAEQVTFLTQTLNKAVRGDGREDVLEAAYFLQSGFEELRQKEDPRKRADLLRYIENMEPSKITAVIRLFYLYSSLLNVADEAHSHRVRREQVWASRNATPLWYASFDHTLRAFKKENVGATELQELFNRTEYNPVFTAHPTEARRREVLTCLHRIFLLCNDREDPRLSPAQKVELEVEIEAEIEILWRTDEMRSRKPTVLEEITTGLDYFRYSLFEAVCTTYRYAENSVNAIYPDEGLVVPSFIKFGSWIGGDRDGNPYVRPETTVMAALLASRLILAEYIRRVRACQDTLTHSLLISEVSSELLESLEEDKKVMEQIPAIRFDSDLYEHEPYRLKLRVMRHRLEQRLREVNARLRELGKAGMHDELLIDIEFNIDEIPGLDPKKDAYVSEDQFLNDLKLIDFSLRKSGDFRLADRKIKDLIRLAETFGFYCCSLDVRQESTVHTEATDEIIRLLGLHDNYNSLSEAERMNLLAETISSPPPSDEVEELYKTMSEPSREVVELFFACADIIENISEKSIASYVISMTRQASHVMEVLFLGWFACKNLLEKKASGEWSARLVVAPLFETIPDLENMPGSLESLFKNETYKAILMASGGIQEVMLGYSDSCKDGGITASAYNLYKAQCVIQKLTSEAGVKSCIFHGRGGTVGRGAGPTHESILSQPPGSVDGQIKFTEQGEVITYRYGNAQTAAYELTVGITGLLKASHPATRLGGDYERYFSIMEQLASAAEKSYRELTDDTEGFYDYFYESTVVNEIGLINIGSRPARRKAAVRDKSSLRAIPWVFGWAQSRHTLPAWYGVGSGIAHYTRDEPDRIKELQSMYQEWPFFRTFLSNVQMSLFKASMEIAQEYARLCSNRITQKLVYDLVAQEYSLTKAQFLMVSQQNKLLQDNPSLESSFDTRRKYLDPLNHLQIILLGRQRDPTAPEEQKPLWEKPLLRTIKAIASNMRNTG</sequence>
<dbReference type="RefSeq" id="XP_024391122.1">
    <property type="nucleotide sequence ID" value="XM_024535354.2"/>
</dbReference>
<dbReference type="RefSeq" id="XP_024391121.1">
    <property type="nucleotide sequence ID" value="XM_024535353.2"/>
</dbReference>
<dbReference type="GO" id="GO:0015977">
    <property type="term" value="P:carbon fixation"/>
    <property type="evidence" value="ECO:0007669"/>
    <property type="project" value="UniProtKB-KW"/>
</dbReference>
<comment type="subunit">
    <text evidence="3">Homotetramer.</text>
</comment>
<comment type="cofactor">
    <cofactor evidence="1">
        <name>Mg(2+)</name>
        <dbReference type="ChEBI" id="CHEBI:18420"/>
    </cofactor>
</comment>
<dbReference type="InterPro" id="IPR033129">
    <property type="entry name" value="PEPCASE_His_AS"/>
</dbReference>
<comment type="similarity">
    <text evidence="2">Belongs to the PEPCase type 1 family.</text>
</comment>
<dbReference type="EnsemblPlants" id="Pp3c12_10250V3.1">
    <property type="protein sequence ID" value="Pp3c12_10250V3.1"/>
    <property type="gene ID" value="Pp3c12_10250"/>
</dbReference>
<dbReference type="AlphaFoldDB" id="A0A2K1JQ73"/>
<dbReference type="Gene3D" id="1.20.1440.90">
    <property type="entry name" value="Phosphoenolpyruvate/pyruvate domain"/>
    <property type="match status" value="1"/>
</dbReference>
<feature type="region of interest" description="Disordered" evidence="10">
    <location>
        <begin position="108"/>
        <end position="128"/>
    </location>
</feature>
<name>A0A2K1JQ73_PHYPA</name>
<dbReference type="STRING" id="3218.A0A2K1JQ73"/>
<dbReference type="EC" id="4.1.1.31" evidence="4"/>
<feature type="active site" evidence="8">
    <location>
        <position position="366"/>
    </location>
</feature>
<keyword evidence="7" id="KW-0120">Carbon dioxide fixation</keyword>
<reference evidence="12 14" key="2">
    <citation type="journal article" date="2018" name="Plant J.">
        <title>The Physcomitrella patens chromosome-scale assembly reveals moss genome structure and evolution.</title>
        <authorList>
            <person name="Lang D."/>
            <person name="Ullrich K.K."/>
            <person name="Murat F."/>
            <person name="Fuchs J."/>
            <person name="Jenkins J."/>
            <person name="Haas F.B."/>
            <person name="Piednoel M."/>
            <person name="Gundlach H."/>
            <person name="Van Bel M."/>
            <person name="Meyberg R."/>
            <person name="Vives C."/>
            <person name="Morata J."/>
            <person name="Symeonidi A."/>
            <person name="Hiss M."/>
            <person name="Muchero W."/>
            <person name="Kamisugi Y."/>
            <person name="Saleh O."/>
            <person name="Blanc G."/>
            <person name="Decker E.L."/>
            <person name="van Gessel N."/>
            <person name="Grimwood J."/>
            <person name="Hayes R.D."/>
            <person name="Graham S.W."/>
            <person name="Gunter L.E."/>
            <person name="McDaniel S.F."/>
            <person name="Hoernstein S.N.W."/>
            <person name="Larsson A."/>
            <person name="Li F.W."/>
            <person name="Perroud P.F."/>
            <person name="Phillips J."/>
            <person name="Ranjan P."/>
            <person name="Rokshar D.S."/>
            <person name="Rothfels C.J."/>
            <person name="Schneider L."/>
            <person name="Shu S."/>
            <person name="Stevenson D.W."/>
            <person name="Thummler F."/>
            <person name="Tillich M."/>
            <person name="Villarreal Aguilar J.C."/>
            <person name="Widiez T."/>
            <person name="Wong G.K."/>
            <person name="Wymore A."/>
            <person name="Zhang Y."/>
            <person name="Zimmer A.D."/>
            <person name="Quatrano R.S."/>
            <person name="Mayer K.F.X."/>
            <person name="Goodstein D."/>
            <person name="Casacuberta J.M."/>
            <person name="Vandepoele K."/>
            <person name="Reski R."/>
            <person name="Cuming A.C."/>
            <person name="Tuskan G.A."/>
            <person name="Maumus F."/>
            <person name="Salse J."/>
            <person name="Schmutz J."/>
            <person name="Rensing S.A."/>
        </authorList>
    </citation>
    <scope>NUCLEOTIDE SEQUENCE [LARGE SCALE GENOMIC DNA]</scope>
    <source>
        <strain evidence="13 14">cv. Gransden 2004</strain>
    </source>
</reference>
<dbReference type="GO" id="GO:0006099">
    <property type="term" value="P:tricarboxylic acid cycle"/>
    <property type="evidence" value="ECO:0007669"/>
    <property type="project" value="InterPro"/>
</dbReference>
<dbReference type="EnsemblPlants" id="Pp3c12_10250V3.4">
    <property type="protein sequence ID" value="Pp3c12_10250V3.4"/>
    <property type="gene ID" value="Pp3c12_10250"/>
</dbReference>
<gene>
    <name evidence="13" type="primary">LOC112289779</name>
    <name evidence="12" type="ORF">PHYPA_016075</name>
</gene>
<proteinExistence type="inferred from homology"/>
<feature type="active site" evidence="9">
    <location>
        <position position="837"/>
    </location>
</feature>
<keyword evidence="14" id="KW-1185">Reference proteome</keyword>
<dbReference type="CDD" id="cd04873">
    <property type="entry name" value="ACT_UUR-ACR-like"/>
    <property type="match status" value="1"/>
</dbReference>